<dbReference type="STRING" id="450851.PHZ_c0397"/>
<dbReference type="AlphaFoldDB" id="B4RDW2"/>
<reference evidence="1 2" key="1">
    <citation type="journal article" date="2008" name="BMC Genomics">
        <title>Complete genome of Phenylobacterium zucineum - a novel facultative intracellular bacterium isolated from human erythroleukemia cell line K562.</title>
        <authorList>
            <person name="Luo Y."/>
            <person name="Xu X."/>
            <person name="Ding Z."/>
            <person name="Liu Z."/>
            <person name="Zhang B."/>
            <person name="Yan Z."/>
            <person name="Sun J."/>
            <person name="Hu S."/>
            <person name="Hu X."/>
        </authorList>
    </citation>
    <scope>NUCLEOTIDE SEQUENCE [LARGE SCALE GENOMIC DNA]</scope>
    <source>
        <strain evidence="1 2">HLK1</strain>
    </source>
</reference>
<gene>
    <name evidence="1" type="ordered locus">PHZ_c0397</name>
</gene>
<dbReference type="InterPro" id="IPR036520">
    <property type="entry name" value="UPF0759_sf"/>
</dbReference>
<dbReference type="Pfam" id="PF01904">
    <property type="entry name" value="DUF72"/>
    <property type="match status" value="1"/>
</dbReference>
<dbReference type="PANTHER" id="PTHR30348:SF4">
    <property type="entry name" value="DUF72 DOMAIN-CONTAINING PROTEIN"/>
    <property type="match status" value="1"/>
</dbReference>
<dbReference type="SUPFAM" id="SSF117396">
    <property type="entry name" value="TM1631-like"/>
    <property type="match status" value="1"/>
</dbReference>
<dbReference type="KEGG" id="pzu:PHZ_c0397"/>
<dbReference type="eggNOG" id="COG1801">
    <property type="taxonomic scope" value="Bacteria"/>
</dbReference>
<evidence type="ECO:0000313" key="2">
    <source>
        <dbReference type="Proteomes" id="UP000001868"/>
    </source>
</evidence>
<dbReference type="PANTHER" id="PTHR30348">
    <property type="entry name" value="UNCHARACTERIZED PROTEIN YECE"/>
    <property type="match status" value="1"/>
</dbReference>
<dbReference type="Proteomes" id="UP000001868">
    <property type="component" value="Chromosome"/>
</dbReference>
<dbReference type="Gene3D" id="3.20.20.410">
    <property type="entry name" value="Protein of unknown function UPF0759"/>
    <property type="match status" value="1"/>
</dbReference>
<dbReference type="HOGENOM" id="CLU_046519_1_0_5"/>
<organism evidence="1 2">
    <name type="scientific">Phenylobacterium zucineum (strain HLK1)</name>
    <dbReference type="NCBI Taxonomy" id="450851"/>
    <lineage>
        <taxon>Bacteria</taxon>
        <taxon>Pseudomonadati</taxon>
        <taxon>Pseudomonadota</taxon>
        <taxon>Alphaproteobacteria</taxon>
        <taxon>Caulobacterales</taxon>
        <taxon>Caulobacteraceae</taxon>
        <taxon>Phenylobacterium</taxon>
    </lineage>
</organism>
<dbReference type="InterPro" id="IPR002763">
    <property type="entry name" value="DUF72"/>
</dbReference>
<dbReference type="EMBL" id="CP000747">
    <property type="protein sequence ID" value="ACG76811.1"/>
    <property type="molecule type" value="Genomic_DNA"/>
</dbReference>
<keyword evidence="2" id="KW-1185">Reference proteome</keyword>
<sequence length="274" mass="31093">MAAAGRIRCGIGGWTFEPWRGVFYPAGLRQADELAYASRRLTVIEINGTYYSSFKPDSWEKWRAATPEGFQFSVKASRFCTNRKVLADGKGSMEIFLNQGLALLGDRLGPILWQFAPTKKFDYDDFAGWLELLPKSLDNLRLRHVVEVRNASFADPKFVALCRDHNVAICNSENENYPFIPDVTADFVYLRLLSASDDIPTGYSPADLDLWAGRFRAYAEGRIPDDMRPIDRTGPPEEPRDVYAFVIHEGKVRAPAAAMEFIRRVDPEFRPQDL</sequence>
<evidence type="ECO:0000313" key="1">
    <source>
        <dbReference type="EMBL" id="ACG76811.1"/>
    </source>
</evidence>
<evidence type="ECO:0008006" key="3">
    <source>
        <dbReference type="Google" id="ProtNLM"/>
    </source>
</evidence>
<name>B4RDW2_PHEZH</name>
<protein>
    <recommendedName>
        <fullName evidence="3">DUF72 domain-containing protein</fullName>
    </recommendedName>
</protein>
<accession>B4RDW2</accession>
<dbReference type="OrthoDB" id="9780310at2"/>
<proteinExistence type="predicted"/>
<dbReference type="RefSeq" id="WP_012520959.1">
    <property type="nucleotide sequence ID" value="NC_011144.1"/>
</dbReference>